<dbReference type="EMBL" id="UINC01018034">
    <property type="protein sequence ID" value="SVA75358.1"/>
    <property type="molecule type" value="Genomic_DNA"/>
</dbReference>
<name>A0A381YE85_9ZZZZ</name>
<evidence type="ECO:0000259" key="1">
    <source>
        <dbReference type="Pfam" id="PF20691"/>
    </source>
</evidence>
<reference evidence="2" key="1">
    <citation type="submission" date="2018-05" db="EMBL/GenBank/DDBJ databases">
        <authorList>
            <person name="Lanie J.A."/>
            <person name="Ng W.-L."/>
            <person name="Kazmierczak K.M."/>
            <person name="Andrzejewski T.M."/>
            <person name="Davidsen T.M."/>
            <person name="Wayne K.J."/>
            <person name="Tettelin H."/>
            <person name="Glass J.I."/>
            <person name="Rusch D."/>
            <person name="Podicherti R."/>
            <person name="Tsui H.-C.T."/>
            <person name="Winkler M.E."/>
        </authorList>
    </citation>
    <scope>NUCLEOTIDE SEQUENCE</scope>
</reference>
<dbReference type="Pfam" id="PF20691">
    <property type="entry name" value="TAGT"/>
    <property type="match status" value="1"/>
</dbReference>
<proteinExistence type="predicted"/>
<dbReference type="InterPro" id="IPR049100">
    <property type="entry name" value="TAGT"/>
</dbReference>
<organism evidence="2">
    <name type="scientific">marine metagenome</name>
    <dbReference type="NCBI Taxonomy" id="408172"/>
    <lineage>
        <taxon>unclassified sequences</taxon>
        <taxon>metagenomes</taxon>
        <taxon>ecological metagenomes</taxon>
    </lineage>
</organism>
<dbReference type="AlphaFoldDB" id="A0A381YE85"/>
<protein>
    <recommendedName>
        <fullName evidence="1">TET-Associated Glycosyltransferase domain-containing protein</fullName>
    </recommendedName>
</protein>
<accession>A0A381YE85</accession>
<feature type="non-terminal residue" evidence="2">
    <location>
        <position position="1"/>
    </location>
</feature>
<evidence type="ECO:0000313" key="2">
    <source>
        <dbReference type="EMBL" id="SVA75358.1"/>
    </source>
</evidence>
<gene>
    <name evidence="2" type="ORF">METZ01_LOCUS128212</name>
</gene>
<feature type="domain" description="TET-Associated Glycosyltransferase" evidence="1">
    <location>
        <begin position="1"/>
        <end position="195"/>
    </location>
</feature>
<sequence length="272" mass="31674">VICTFKRLDRQITLNSIPESYRDNVTLVVQPQEKEEALKVHKNIFVLDGDNIGYAKTIKQATYEWAVNRKKHFWMLDDDLTFHHNVENLNKENTGSGKKYPLDEDNFYKLLELINQDLSNGLMHSALGTTWVIPWGKCPYIENSRICGNKVYNKKLGEIWSEIDWDGCCGAEDFYVNLQLLTKGYSNKVWYNYVISPGTSYAEGGCSDYRTLEYHNQSCRDLHEKFPQFVRLKENKVKSGPWKGIPKLGAYVQWKKAYRSSQTNTLEEFINE</sequence>